<dbReference type="Proteomes" id="UP000656042">
    <property type="component" value="Unassembled WGS sequence"/>
</dbReference>
<dbReference type="GO" id="GO:0006281">
    <property type="term" value="P:DNA repair"/>
    <property type="evidence" value="ECO:0007669"/>
    <property type="project" value="TreeGrafter"/>
</dbReference>
<comment type="caution">
    <text evidence="1">The sequence shown here is derived from an EMBL/GenBank/DDBJ whole genome shotgun (WGS) entry which is preliminary data.</text>
</comment>
<dbReference type="PANTHER" id="PTHR43434">
    <property type="entry name" value="PHOSPHOGLYCOLATE PHOSPHATASE"/>
    <property type="match status" value="1"/>
</dbReference>
<dbReference type="AlphaFoldDB" id="A0A8J3FS45"/>
<keyword evidence="2" id="KW-1185">Reference proteome</keyword>
<accession>A0A8J3FS45</accession>
<evidence type="ECO:0000313" key="2">
    <source>
        <dbReference type="Proteomes" id="UP000656042"/>
    </source>
</evidence>
<reference evidence="1" key="2">
    <citation type="submission" date="2020-09" db="EMBL/GenBank/DDBJ databases">
        <authorList>
            <person name="Sun Q."/>
            <person name="Zhou Y."/>
        </authorList>
    </citation>
    <scope>NUCLEOTIDE SEQUENCE</scope>
    <source>
        <strain evidence="1">CGMCC 4.7299</strain>
    </source>
</reference>
<dbReference type="GO" id="GO:0008967">
    <property type="term" value="F:phosphoglycolate phosphatase activity"/>
    <property type="evidence" value="ECO:0007669"/>
    <property type="project" value="TreeGrafter"/>
</dbReference>
<dbReference type="InterPro" id="IPR050155">
    <property type="entry name" value="HAD-like_hydrolase_sf"/>
</dbReference>
<evidence type="ECO:0000313" key="1">
    <source>
        <dbReference type="EMBL" id="GGL21425.1"/>
    </source>
</evidence>
<protein>
    <submittedName>
        <fullName evidence="1">Haloacid dehalogenase</fullName>
    </submittedName>
</protein>
<sequence>MREQADVTGQTEPSILRATLRLHDIAEDEPYLSRYQVGLAQEYDDHRQELLRRGRALPGARETLSMLFSDQHVVQSVLSGNLRAVSMIKLETFDLDRYLDVEVGAYGDDESDRPRLVAIAQKRAETKYGAPFGRENTIIIGDSTHDIATGKTGGASTLGVATGSDGIDALRAAGADAVVPDLTDAAEIHKLLRSLIN</sequence>
<proteinExistence type="predicted"/>
<reference evidence="1" key="1">
    <citation type="journal article" date="2014" name="Int. J. Syst. Evol. Microbiol.">
        <title>Complete genome sequence of Corynebacterium casei LMG S-19264T (=DSM 44701T), isolated from a smear-ripened cheese.</title>
        <authorList>
            <consortium name="US DOE Joint Genome Institute (JGI-PGF)"/>
            <person name="Walter F."/>
            <person name="Albersmeier A."/>
            <person name="Kalinowski J."/>
            <person name="Ruckert C."/>
        </authorList>
    </citation>
    <scope>NUCLEOTIDE SEQUENCE</scope>
    <source>
        <strain evidence="1">CGMCC 4.7299</strain>
    </source>
</reference>
<dbReference type="InterPro" id="IPR023214">
    <property type="entry name" value="HAD_sf"/>
</dbReference>
<dbReference type="PANTHER" id="PTHR43434:SF1">
    <property type="entry name" value="PHOSPHOGLYCOLATE PHOSPHATASE"/>
    <property type="match status" value="1"/>
</dbReference>
<dbReference type="InterPro" id="IPR023198">
    <property type="entry name" value="PGP-like_dom2"/>
</dbReference>
<dbReference type="EMBL" id="BMMX01000111">
    <property type="protein sequence ID" value="GGL21425.1"/>
    <property type="molecule type" value="Genomic_DNA"/>
</dbReference>
<dbReference type="SUPFAM" id="SSF56784">
    <property type="entry name" value="HAD-like"/>
    <property type="match status" value="1"/>
</dbReference>
<name>A0A8J3FS45_9ACTN</name>
<dbReference type="Pfam" id="PF13242">
    <property type="entry name" value="Hydrolase_like"/>
    <property type="match status" value="1"/>
</dbReference>
<dbReference type="Gene3D" id="3.40.50.1000">
    <property type="entry name" value="HAD superfamily/HAD-like"/>
    <property type="match status" value="1"/>
</dbReference>
<gene>
    <name evidence="1" type="ORF">GCM10012284_65040</name>
</gene>
<dbReference type="InterPro" id="IPR036412">
    <property type="entry name" value="HAD-like_sf"/>
</dbReference>
<dbReference type="Gene3D" id="1.10.150.240">
    <property type="entry name" value="Putative phosphatase, domain 2"/>
    <property type="match status" value="1"/>
</dbReference>
<organism evidence="1 2">
    <name type="scientific">Mangrovihabitans endophyticus</name>
    <dbReference type="NCBI Taxonomy" id="1751298"/>
    <lineage>
        <taxon>Bacteria</taxon>
        <taxon>Bacillati</taxon>
        <taxon>Actinomycetota</taxon>
        <taxon>Actinomycetes</taxon>
        <taxon>Micromonosporales</taxon>
        <taxon>Micromonosporaceae</taxon>
        <taxon>Mangrovihabitans</taxon>
    </lineage>
</organism>